<evidence type="ECO:0000259" key="10">
    <source>
        <dbReference type="PROSITE" id="PS51194"/>
    </source>
</evidence>
<name>A0A1M5AIG6_9FIRM</name>
<evidence type="ECO:0000256" key="9">
    <source>
        <dbReference type="ARBA" id="ARBA00023118"/>
    </source>
</evidence>
<dbReference type="EMBL" id="FQUY01000017">
    <property type="protein sequence ID" value="SHF29692.1"/>
    <property type="molecule type" value="Genomic_DNA"/>
</dbReference>
<dbReference type="CDD" id="cd09641">
    <property type="entry name" value="Cas3''_I"/>
    <property type="match status" value="1"/>
</dbReference>
<dbReference type="InterPro" id="IPR001650">
    <property type="entry name" value="Helicase_C-like"/>
</dbReference>
<keyword evidence="6" id="KW-0378">Hydrolase</keyword>
<organism evidence="12 13">
    <name type="scientific">Desulforamulus putei DSM 12395</name>
    <dbReference type="NCBI Taxonomy" id="1121429"/>
    <lineage>
        <taxon>Bacteria</taxon>
        <taxon>Bacillati</taxon>
        <taxon>Bacillota</taxon>
        <taxon>Clostridia</taxon>
        <taxon>Eubacteriales</taxon>
        <taxon>Peptococcaceae</taxon>
        <taxon>Desulforamulus</taxon>
    </lineage>
</organism>
<reference evidence="13" key="1">
    <citation type="submission" date="2016-11" db="EMBL/GenBank/DDBJ databases">
        <authorList>
            <person name="Varghese N."/>
            <person name="Submissions S."/>
        </authorList>
    </citation>
    <scope>NUCLEOTIDE SEQUENCE [LARGE SCALE GENOMIC DNA]</scope>
    <source>
        <strain evidence="13">DSM 12395</strain>
    </source>
</reference>
<keyword evidence="8" id="KW-0067">ATP-binding</keyword>
<dbReference type="CDD" id="cd17930">
    <property type="entry name" value="DEXHc_cas3"/>
    <property type="match status" value="1"/>
</dbReference>
<evidence type="ECO:0000259" key="11">
    <source>
        <dbReference type="PROSITE" id="PS51643"/>
    </source>
</evidence>
<dbReference type="PROSITE" id="PS51194">
    <property type="entry name" value="HELICASE_CTER"/>
    <property type="match status" value="1"/>
</dbReference>
<dbReference type="Gene3D" id="1.10.3210.30">
    <property type="match status" value="1"/>
</dbReference>
<keyword evidence="5" id="KW-0547">Nucleotide-binding</keyword>
<dbReference type="InterPro" id="IPR011545">
    <property type="entry name" value="DEAD/DEAH_box_helicase_dom"/>
</dbReference>
<keyword evidence="7" id="KW-0347">Helicase</keyword>
<dbReference type="GO" id="GO:0003724">
    <property type="term" value="F:RNA helicase activity"/>
    <property type="evidence" value="ECO:0007669"/>
    <property type="project" value="TreeGrafter"/>
</dbReference>
<dbReference type="SMART" id="SM00490">
    <property type="entry name" value="HELICc"/>
    <property type="match status" value="1"/>
</dbReference>
<gene>
    <name evidence="12" type="ORF">SAMN02745133_02292</name>
</gene>
<dbReference type="GO" id="GO:0016787">
    <property type="term" value="F:hydrolase activity"/>
    <property type="evidence" value="ECO:0007669"/>
    <property type="project" value="UniProtKB-KW"/>
</dbReference>
<evidence type="ECO:0000256" key="1">
    <source>
        <dbReference type="ARBA" id="ARBA00006847"/>
    </source>
</evidence>
<dbReference type="InterPro" id="IPR050547">
    <property type="entry name" value="DEAD_box_RNA_helicases"/>
</dbReference>
<keyword evidence="4" id="KW-0479">Metal-binding</keyword>
<evidence type="ECO:0000256" key="6">
    <source>
        <dbReference type="ARBA" id="ARBA00022801"/>
    </source>
</evidence>
<dbReference type="PROSITE" id="PS51643">
    <property type="entry name" value="HD_CAS3"/>
    <property type="match status" value="1"/>
</dbReference>
<dbReference type="NCBIfam" id="TIGR01596">
    <property type="entry name" value="cas3_HD"/>
    <property type="match status" value="1"/>
</dbReference>
<evidence type="ECO:0000256" key="5">
    <source>
        <dbReference type="ARBA" id="ARBA00022741"/>
    </source>
</evidence>
<dbReference type="GO" id="GO:0004518">
    <property type="term" value="F:nuclease activity"/>
    <property type="evidence" value="ECO:0007669"/>
    <property type="project" value="UniProtKB-KW"/>
</dbReference>
<dbReference type="InterPro" id="IPR038257">
    <property type="entry name" value="CRISPR-assoc_Cas3_HD_sf"/>
</dbReference>
<dbReference type="Pfam" id="PF22590">
    <property type="entry name" value="Cas3-like_C_2"/>
    <property type="match status" value="1"/>
</dbReference>
<comment type="similarity">
    <text evidence="2">In the central section; belongs to the CRISPR-associated helicase Cas3 family.</text>
</comment>
<comment type="similarity">
    <text evidence="1">In the N-terminal section; belongs to the CRISPR-associated nuclease Cas3-HD family.</text>
</comment>
<evidence type="ECO:0000256" key="2">
    <source>
        <dbReference type="ARBA" id="ARBA00009046"/>
    </source>
</evidence>
<dbReference type="Pfam" id="PF00270">
    <property type="entry name" value="DEAD"/>
    <property type="match status" value="1"/>
</dbReference>
<accession>A0A1M5AIG6</accession>
<dbReference type="SUPFAM" id="SSF109604">
    <property type="entry name" value="HD-domain/PDEase-like"/>
    <property type="match status" value="1"/>
</dbReference>
<proteinExistence type="inferred from homology"/>
<dbReference type="SUPFAM" id="SSF52540">
    <property type="entry name" value="P-loop containing nucleoside triphosphate hydrolases"/>
    <property type="match status" value="1"/>
</dbReference>
<dbReference type="GO" id="GO:0046872">
    <property type="term" value="F:metal ion binding"/>
    <property type="evidence" value="ECO:0007669"/>
    <property type="project" value="UniProtKB-KW"/>
</dbReference>
<evidence type="ECO:0000256" key="4">
    <source>
        <dbReference type="ARBA" id="ARBA00022723"/>
    </source>
</evidence>
<dbReference type="GO" id="GO:0003723">
    <property type="term" value="F:RNA binding"/>
    <property type="evidence" value="ECO:0007669"/>
    <property type="project" value="TreeGrafter"/>
</dbReference>
<dbReference type="GO" id="GO:0005524">
    <property type="term" value="F:ATP binding"/>
    <property type="evidence" value="ECO:0007669"/>
    <property type="project" value="UniProtKB-KW"/>
</dbReference>
<dbReference type="InterPro" id="IPR027417">
    <property type="entry name" value="P-loop_NTPase"/>
</dbReference>
<dbReference type="RefSeq" id="WP_073239525.1">
    <property type="nucleotide sequence ID" value="NZ_FQUY01000017.1"/>
</dbReference>
<dbReference type="OrthoDB" id="9810236at2"/>
<dbReference type="PANTHER" id="PTHR47963:SF9">
    <property type="entry name" value="CRISPR-ASSOCIATED ENDONUCLEASE_HELICASE CAS3"/>
    <property type="match status" value="1"/>
</dbReference>
<dbReference type="STRING" id="1121429.SAMN02745133_02292"/>
<keyword evidence="3" id="KW-0540">Nuclease</keyword>
<protein>
    <submittedName>
        <fullName evidence="12">CRISPR-associated helicase, Cas3 family</fullName>
    </submittedName>
</protein>
<evidence type="ECO:0000256" key="3">
    <source>
        <dbReference type="ARBA" id="ARBA00022722"/>
    </source>
</evidence>
<dbReference type="Proteomes" id="UP000184148">
    <property type="component" value="Unassembled WGS sequence"/>
</dbReference>
<evidence type="ECO:0000256" key="7">
    <source>
        <dbReference type="ARBA" id="ARBA00022806"/>
    </source>
</evidence>
<evidence type="ECO:0000256" key="8">
    <source>
        <dbReference type="ARBA" id="ARBA00022840"/>
    </source>
</evidence>
<evidence type="ECO:0000313" key="13">
    <source>
        <dbReference type="Proteomes" id="UP000184148"/>
    </source>
</evidence>
<sequence>MPFLKSHPDQELKDHLLGVWQLARQLWGDRKILPWDSKLLGDLLAIVTLTHDFAKATRYFQNYITSPELGQKKSGPLESHALLSAIVGYFMAKTYLKDHPDNKRLSYMVFLAIKRHHGNLRDITDECAVFGDKEQELLLKQVEAIDFSLLKETWQSIDPQLPLTTSFGSILTQELLKEWVYTFKDELRQVRRAWLRSGSNDFLLEVDQLRVPNTTHQQSQLQDYFRFLILYSLLLDADKCQVGVRDYRLHIVKLPADLVDTFKNKQDWEIQGLNALREEAYQEIAGNLDLADKGNIFSITLPTGLGKTLAAYNFAFKLREKRLQERGTAPKIIYTLPFLTVIDQNYQILSDILENQTGHHILIKHHHLTDPVYNMRTGHEDETSYSANAAKLLIEGWSSEIVVTTFVQLFETLIGWRNSTLRKFHRLAHAIIILDEIQALPIKYWPLAQQMLEFLAGQMNTDIILVTATQPKIFSGLSKVIELVQPQKYFSQMGRVRLEINVNRRTIDEFVEDELREQLSANPEKSFLFILNTVSSAKELYRQLKNLTSEPIAFLSTGVVMKERKKRIEDIRDKKYRLVVSTQLVEAGVDIDFDIVYRDLAPMDSINQAAGRCNRHGLGNGIVRIISLVASDRGRSYAHMIYDDVALDITKKILENYKEVDEKEFLNLIDLYFTQAKSKMLLNESHKILQAVQRLCFFAEDETKTSVSDFQLIKEKGHRENVFVELDKEAEEVWAEYERIIQINGFYEKQEKFNAIKKIFYEYVISIPVSRLTDLPPEVNHFRYVCSSQIEYYYDRNLGYDSKGATIIF</sequence>
<dbReference type="AlphaFoldDB" id="A0A1M5AIG6"/>
<dbReference type="InterPro" id="IPR006483">
    <property type="entry name" value="CRISPR-assoc_Cas3_HD"/>
</dbReference>
<dbReference type="NCBIfam" id="TIGR01587">
    <property type="entry name" value="cas3_core"/>
    <property type="match status" value="1"/>
</dbReference>
<feature type="domain" description="HD Cas3-type" evidence="11">
    <location>
        <begin position="5"/>
        <end position="240"/>
    </location>
</feature>
<dbReference type="InterPro" id="IPR006474">
    <property type="entry name" value="Helicase_Cas3_CRISPR-ass_core"/>
</dbReference>
<feature type="domain" description="Helicase C-terminal" evidence="10">
    <location>
        <begin position="506"/>
        <end position="672"/>
    </location>
</feature>
<evidence type="ECO:0000313" key="12">
    <source>
        <dbReference type="EMBL" id="SHF29692.1"/>
    </source>
</evidence>
<keyword evidence="9" id="KW-0051">Antiviral defense</keyword>
<dbReference type="Gene3D" id="3.40.50.300">
    <property type="entry name" value="P-loop containing nucleotide triphosphate hydrolases"/>
    <property type="match status" value="2"/>
</dbReference>
<dbReference type="InterPro" id="IPR054712">
    <property type="entry name" value="Cas3-like_dom"/>
</dbReference>
<dbReference type="PANTHER" id="PTHR47963">
    <property type="entry name" value="DEAD-BOX ATP-DEPENDENT RNA HELICASE 47, MITOCHONDRIAL"/>
    <property type="match status" value="1"/>
</dbReference>
<keyword evidence="13" id="KW-1185">Reference proteome</keyword>
<dbReference type="GO" id="GO:0051607">
    <property type="term" value="P:defense response to virus"/>
    <property type="evidence" value="ECO:0007669"/>
    <property type="project" value="UniProtKB-KW"/>
</dbReference>